<accession>A0AAV0F541</accession>
<dbReference type="Proteomes" id="UP001152523">
    <property type="component" value="Unassembled WGS sequence"/>
</dbReference>
<feature type="transmembrane region" description="Helical" evidence="1">
    <location>
        <begin position="81"/>
        <end position="99"/>
    </location>
</feature>
<organism evidence="2 3">
    <name type="scientific">Cuscuta epithymum</name>
    <dbReference type="NCBI Taxonomy" id="186058"/>
    <lineage>
        <taxon>Eukaryota</taxon>
        <taxon>Viridiplantae</taxon>
        <taxon>Streptophyta</taxon>
        <taxon>Embryophyta</taxon>
        <taxon>Tracheophyta</taxon>
        <taxon>Spermatophyta</taxon>
        <taxon>Magnoliopsida</taxon>
        <taxon>eudicotyledons</taxon>
        <taxon>Gunneridae</taxon>
        <taxon>Pentapetalae</taxon>
        <taxon>asterids</taxon>
        <taxon>lamiids</taxon>
        <taxon>Solanales</taxon>
        <taxon>Convolvulaceae</taxon>
        <taxon>Cuscuteae</taxon>
        <taxon>Cuscuta</taxon>
        <taxon>Cuscuta subgen. Cuscuta</taxon>
    </lineage>
</organism>
<sequence length="114" mass="13349">MHLFLLHDKGSEAPGGRSCVGGVLAGFFNHVELINQSHGKDYKTLRPQSNLLCFYWSLRKREFCHKIKVMIQPLAMDSLHLHRYFITIEIVIFHYYLFLSQLFNLKSMTFHCSS</sequence>
<evidence type="ECO:0000256" key="1">
    <source>
        <dbReference type="SAM" id="Phobius"/>
    </source>
</evidence>
<dbReference type="EMBL" id="CAMAPF010000962">
    <property type="protein sequence ID" value="CAH9130609.1"/>
    <property type="molecule type" value="Genomic_DNA"/>
</dbReference>
<keyword evidence="1" id="KW-0812">Transmembrane</keyword>
<reference evidence="2" key="1">
    <citation type="submission" date="2022-07" db="EMBL/GenBank/DDBJ databases">
        <authorList>
            <person name="Macas J."/>
            <person name="Novak P."/>
            <person name="Neumann P."/>
        </authorList>
    </citation>
    <scope>NUCLEOTIDE SEQUENCE</scope>
</reference>
<comment type="caution">
    <text evidence="2">The sequence shown here is derived from an EMBL/GenBank/DDBJ whole genome shotgun (WGS) entry which is preliminary data.</text>
</comment>
<evidence type="ECO:0000313" key="3">
    <source>
        <dbReference type="Proteomes" id="UP001152523"/>
    </source>
</evidence>
<dbReference type="AlphaFoldDB" id="A0AAV0F541"/>
<protein>
    <submittedName>
        <fullName evidence="2">Uncharacterized protein</fullName>
    </submittedName>
</protein>
<keyword evidence="1" id="KW-0472">Membrane</keyword>
<name>A0AAV0F541_9ASTE</name>
<evidence type="ECO:0000313" key="2">
    <source>
        <dbReference type="EMBL" id="CAH9130609.1"/>
    </source>
</evidence>
<gene>
    <name evidence="2" type="ORF">CEPIT_LOCUS30763</name>
</gene>
<proteinExistence type="predicted"/>
<keyword evidence="3" id="KW-1185">Reference proteome</keyword>
<keyword evidence="1" id="KW-1133">Transmembrane helix</keyword>